<dbReference type="InterPro" id="IPR056422">
    <property type="entry name" value="BP74_N"/>
</dbReference>
<dbReference type="OrthoDB" id="1495671at2"/>
<protein>
    <recommendedName>
        <fullName evidence="1">BP74 N-terminal domain-containing protein</fullName>
    </recommendedName>
</protein>
<sequence length="171" mass="19231">MRRTQRIPVEFLSNPTKIGFLLLVVFLLGLTACASESPPRPRTFLFVHTATGALFRAQTSVPEVIAQAEAELNRPFHDRHLFPNGLIARGDGGHNAPWSWHFVPDQWELTEVSIEVCDATPEYVEANVDYFVDTLGRYCPWGARLVRTPDEARLLVTARLALPGMCTWCPQ</sequence>
<dbReference type="Proteomes" id="UP000185812">
    <property type="component" value="Unassembled WGS sequence"/>
</dbReference>
<dbReference type="STRING" id="633813.SAMN04488087_1769"/>
<reference evidence="3" key="1">
    <citation type="submission" date="2016-11" db="EMBL/GenBank/DDBJ databases">
        <authorList>
            <person name="Varghese N."/>
            <person name="Submissions S."/>
        </authorList>
    </citation>
    <scope>NUCLEOTIDE SEQUENCE [LARGE SCALE GENOMIC DNA]</scope>
    <source>
        <strain evidence="3">DSM 22212</strain>
    </source>
</reference>
<dbReference type="EMBL" id="FRAU01000005">
    <property type="protein sequence ID" value="SHK70213.1"/>
    <property type="molecule type" value="Genomic_DNA"/>
</dbReference>
<evidence type="ECO:0000313" key="2">
    <source>
        <dbReference type="EMBL" id="SHK70213.1"/>
    </source>
</evidence>
<keyword evidence="3" id="KW-1185">Reference proteome</keyword>
<gene>
    <name evidence="2" type="ORF">SAMN04488087_1769</name>
</gene>
<evidence type="ECO:0000313" key="3">
    <source>
        <dbReference type="Proteomes" id="UP000185812"/>
    </source>
</evidence>
<dbReference type="RefSeq" id="WP_072715601.1">
    <property type="nucleotide sequence ID" value="NZ_FRAU01000005.1"/>
</dbReference>
<feature type="domain" description="BP74 N-terminal" evidence="1">
    <location>
        <begin position="42"/>
        <end position="148"/>
    </location>
</feature>
<accession>A0A1M6UM47</accession>
<dbReference type="PROSITE" id="PS51257">
    <property type="entry name" value="PROKAR_LIPOPROTEIN"/>
    <property type="match status" value="1"/>
</dbReference>
<name>A0A1M6UM47_9BACT</name>
<dbReference type="AlphaFoldDB" id="A0A1M6UM47"/>
<evidence type="ECO:0000259" key="1">
    <source>
        <dbReference type="Pfam" id="PF23621"/>
    </source>
</evidence>
<proteinExistence type="predicted"/>
<dbReference type="Pfam" id="PF23621">
    <property type="entry name" value="BP74_N"/>
    <property type="match status" value="1"/>
</dbReference>
<organism evidence="2 3">
    <name type="scientific">Rhodothermus profundi</name>
    <dbReference type="NCBI Taxonomy" id="633813"/>
    <lineage>
        <taxon>Bacteria</taxon>
        <taxon>Pseudomonadati</taxon>
        <taxon>Rhodothermota</taxon>
        <taxon>Rhodothermia</taxon>
        <taxon>Rhodothermales</taxon>
        <taxon>Rhodothermaceae</taxon>
        <taxon>Rhodothermus</taxon>
    </lineage>
</organism>